<dbReference type="GO" id="GO:0005737">
    <property type="term" value="C:cytoplasm"/>
    <property type="evidence" value="ECO:0007669"/>
    <property type="project" value="TreeGrafter"/>
</dbReference>
<dbReference type="GO" id="GO:0043041">
    <property type="term" value="P:amino acid activation for nonribosomal peptide biosynthetic process"/>
    <property type="evidence" value="ECO:0007669"/>
    <property type="project" value="TreeGrafter"/>
</dbReference>
<dbReference type="Gene3D" id="2.30.38.10">
    <property type="entry name" value="Luciferase, Domain 3"/>
    <property type="match status" value="1"/>
</dbReference>
<sequence length="2151" mass="239986">MQYQNLCDLIRNRANTHHVGVTFINGMHQESFLSYAGLYEASLNCLGALQAAGLKKGDELVFQVDNNQNFIITFWACILGGILPVPLATDNGHDHRMKVFRIWPVLNSPSLLISATDADKLQAFAIANGLADIYEQMSSRLIYPDRLSEAAQAGKIEQANENDIAFIQFSSGSTGTPKGVVLTHRNLLTNVEAIKIASGYTPADSLLSWMPLTHDMGLIGFHISPVFSGLNHYIIPTNVFIRRPAIWFDAATRYKATVLSSPNFGYEYLMKSLKQETYNWDLSNIRIIYNGAEPISARICSDFISTFKQYGLPFNSICPVYGLAENSLAVSVSKIDDEVLSLKLSRTQLGVGEQVSIISVDNEGAVFVNLGKVVPYCTVQIADEAGNNLPAGTIGFVMIKGESVTSGYYNNKTATDSAINNNGWLNTGDIGFIKDDCVYLTGRSKDILFCNGQNFYAHDIEALAQDLAGIELNKIAIGGSFNPQTQREEIIAFVVFKGKPEVFADTVKTVKSYVAKKTGIDLTHVLPVKSIPRTTSGKIQRYKLMEQYHHGDFNDVIQQLDAINHEDSVSQTQYISSLSETEQQILAIWQQILKGRIVDPANDFFENGGNSLKAVALQLQILKQWNADIDVASLYQNSTLAGIAQLIGNGAYKQYIPYRQISLEVSEAVYPLSAFQKGIYYHWTINPLSVAYNVPVALLVDGNADPLVINNALKALVGRHAGLRSRFVPGAEPACIIKEDININIAEIDLQVADWFDRIKSYVKPFNLHNDTLFRFTLLKISKARHILLLDFHHIVADGVSVNNFVQELLTLIDGGSLIAATQYRDYIAYEAERNKTVRPKAVDYWAEKTSGDWPVLNLPADHARPPHFDYRGERLFFKIDDLQRRRLTMLAKQQNCTLHVLLFTLYKILLYKYTGQSDIVIGIPVAVRNHPDFLDVFGMMVNNLAIRQPLNSNISVIETLRIEAHNMAQALVHKEFAFDEQVKLAAATRDTSRNQLFDTMFVFQNMVDGLMSTKNLSVTNYAFDPGISKYDLSLEIFDDGTLLKAGFEFCGALFNRDTIGRMANHFNNIINEVLAHPAQTVGKLSILGNDEITRLARYNTTQAVYPHGSTIQLLFEDQVFKTPDSVALIFNDEQLSYAALYARVKVLAMELQAAGLAPGAVAGIYLRRSPDLVVSILAVLITGATYLPLDTELPIGRVAFMLKDSRCGLLISNKGLSTTLLTENSLAGFNIFYVDSDHNTKSKIAAYPELNDAAYIIYTSGTTGNPKGVVIEQPSLINYITWAAKAYLKPGPEVFAFCTSVSFDLTITSIFTPLVTGNAIIIYDDAVHETIIETLINDNRATIAKLTPSHLRMLSSLYSKGMAIKSSIKTFVVGGEQLPGSLCSDIYDLFERDIDIYNEYGPTEATVGCMIHQYNPQEKYDAVPIGVPAANVRLYLLDDDFMHVPAGVPGQLYIAGDCLAKGYLFNQEATAAKFVPDPFFEGVKMYRSGDRGRLLPDGKMEYLGRLDSQVKINGYRIELAEIEQVLKQYPGISEAIVNVDKNASHPLISAWYISNTDIDSNELTAFLTSRLPYYMLPASVTRIYNVPLTSNHKIDFAALAVLSAPAPTTEVITPKDGIELSIIDIWKEVLNQTNLSTDANFFQMGGDSIKAFQISSRLLDLQINITARDILICQTIDQLMMRIKTDNLQAGNQQLPLAGDLELPPAASWFMARNFKYPGHYNQTLLFNLHRQPDVSLFEQAFDQVVKNHDGLRLNFDFAKNKLFYNHAHIENRFSIAVMAGKHLQSLSDVLMHLEQNTQNEFCIQTDLLLRGTLFNLGNGTSILAVSAHHLVIDGVSWRILLEELYRNYTALEQGSTPVVHSKSGSLNDWQTARNKRKTSAAYKAAVEGWTDNDDQQVSLLVDMPVRTQINHDTFKMKWVLNTIDMAYLLKDASTNFSFDTGLLLFGSFLQMMQQWTGNNHFFITNEYHGRDFDGFNFSKTIGWFTAIYPSLWKWEGDDLVEKLNYLKKQTSINSSKAVDYSIWRYNNKPGIHDVETAELQFNFLGEFGAELSNDLFSYSNKSPLLQSHPDNPMTAKIEANTMVINEKLHVEIIADSKVYLPATVCELMDIWASALQQMIADLKNNNLDAKGLQLSNVGLSQSEINDLFN</sequence>
<dbReference type="PANTHER" id="PTHR45527:SF1">
    <property type="entry name" value="FATTY ACID SYNTHASE"/>
    <property type="match status" value="1"/>
</dbReference>
<dbReference type="GO" id="GO:0031177">
    <property type="term" value="F:phosphopantetheine binding"/>
    <property type="evidence" value="ECO:0007669"/>
    <property type="project" value="TreeGrafter"/>
</dbReference>
<accession>A0A5C1I3Q9</accession>
<dbReference type="InterPro" id="IPR023213">
    <property type="entry name" value="CAT-like_dom_sf"/>
</dbReference>
<evidence type="ECO:0000259" key="1">
    <source>
        <dbReference type="PROSITE" id="PS50075"/>
    </source>
</evidence>
<dbReference type="InterPro" id="IPR000873">
    <property type="entry name" value="AMP-dep_synth/lig_dom"/>
</dbReference>
<dbReference type="Pfam" id="PF00668">
    <property type="entry name" value="Condensation"/>
    <property type="match status" value="2"/>
</dbReference>
<feature type="domain" description="Carrier" evidence="1">
    <location>
        <begin position="576"/>
        <end position="651"/>
    </location>
</feature>
<dbReference type="GO" id="GO:0003824">
    <property type="term" value="F:catalytic activity"/>
    <property type="evidence" value="ECO:0007669"/>
    <property type="project" value="InterPro"/>
</dbReference>
<dbReference type="OrthoDB" id="9778383at2"/>
<dbReference type="InterPro" id="IPR009081">
    <property type="entry name" value="PP-bd_ACP"/>
</dbReference>
<dbReference type="Pfam" id="PF00550">
    <property type="entry name" value="PP-binding"/>
    <property type="match status" value="2"/>
</dbReference>
<name>A0A5C1I3Q9_9SPHI</name>
<dbReference type="NCBIfam" id="TIGR01733">
    <property type="entry name" value="AA-adenyl-dom"/>
    <property type="match status" value="1"/>
</dbReference>
<dbReference type="EMBL" id="CP043450">
    <property type="protein sequence ID" value="QEM12509.1"/>
    <property type="molecule type" value="Genomic_DNA"/>
</dbReference>
<dbReference type="CDD" id="cd19531">
    <property type="entry name" value="LCL_NRPS-like"/>
    <property type="match status" value="1"/>
</dbReference>
<proteinExistence type="predicted"/>
<dbReference type="Gene3D" id="3.40.50.12780">
    <property type="entry name" value="N-terminal domain of ligase-like"/>
    <property type="match status" value="1"/>
</dbReference>
<dbReference type="InterPro" id="IPR001242">
    <property type="entry name" value="Condensation_dom"/>
</dbReference>
<dbReference type="Gene3D" id="3.30.559.30">
    <property type="entry name" value="Nonribosomal peptide synthetase, condensation domain"/>
    <property type="match status" value="2"/>
</dbReference>
<reference evidence="2" key="1">
    <citation type="submission" date="2019-08" db="EMBL/GenBank/DDBJ databases">
        <title>Comparative genome analysis confer to the adaptation heavy metal polluted environment.</title>
        <authorList>
            <person name="Li Y."/>
        </authorList>
    </citation>
    <scope>NUCLEOTIDE SEQUENCE [LARGE SCALE GENOMIC DNA]</scope>
    <source>
        <strain evidence="2">P1</strain>
    </source>
</reference>
<keyword evidence="3" id="KW-1185">Reference proteome</keyword>
<dbReference type="Proteomes" id="UP000251402">
    <property type="component" value="Chromosome"/>
</dbReference>
<dbReference type="InterPro" id="IPR020845">
    <property type="entry name" value="AMP-binding_CS"/>
</dbReference>
<evidence type="ECO:0000313" key="2">
    <source>
        <dbReference type="EMBL" id="QEM12509.1"/>
    </source>
</evidence>
<dbReference type="KEGG" id="mrub:DEO27_021645"/>
<protein>
    <submittedName>
        <fullName evidence="2">Amino acid adenylation domain-containing protein</fullName>
    </submittedName>
</protein>
<organism evidence="2 3">
    <name type="scientific">Mucilaginibacter rubeus</name>
    <dbReference type="NCBI Taxonomy" id="2027860"/>
    <lineage>
        <taxon>Bacteria</taxon>
        <taxon>Pseudomonadati</taxon>
        <taxon>Bacteroidota</taxon>
        <taxon>Sphingobacteriia</taxon>
        <taxon>Sphingobacteriales</taxon>
        <taxon>Sphingobacteriaceae</taxon>
        <taxon>Mucilaginibacter</taxon>
    </lineage>
</organism>
<evidence type="ECO:0000313" key="3">
    <source>
        <dbReference type="Proteomes" id="UP000251402"/>
    </source>
</evidence>
<dbReference type="Gene3D" id="3.30.559.10">
    <property type="entry name" value="Chloramphenicol acetyltransferase-like domain"/>
    <property type="match status" value="2"/>
</dbReference>
<dbReference type="Gene3D" id="3.40.50.980">
    <property type="match status" value="2"/>
</dbReference>
<dbReference type="SUPFAM" id="SSF56801">
    <property type="entry name" value="Acetyl-CoA synthetase-like"/>
    <property type="match status" value="2"/>
</dbReference>
<dbReference type="PANTHER" id="PTHR45527">
    <property type="entry name" value="NONRIBOSOMAL PEPTIDE SYNTHETASE"/>
    <property type="match status" value="1"/>
</dbReference>
<dbReference type="Pfam" id="PF00501">
    <property type="entry name" value="AMP-binding"/>
    <property type="match status" value="2"/>
</dbReference>
<dbReference type="InterPro" id="IPR036736">
    <property type="entry name" value="ACP-like_sf"/>
</dbReference>
<dbReference type="Gene3D" id="1.10.1200.10">
    <property type="entry name" value="ACP-like"/>
    <property type="match status" value="2"/>
</dbReference>
<dbReference type="PROSITE" id="PS00455">
    <property type="entry name" value="AMP_BINDING"/>
    <property type="match status" value="2"/>
</dbReference>
<dbReference type="GO" id="GO:0044550">
    <property type="term" value="P:secondary metabolite biosynthetic process"/>
    <property type="evidence" value="ECO:0007669"/>
    <property type="project" value="TreeGrafter"/>
</dbReference>
<dbReference type="SUPFAM" id="SSF47336">
    <property type="entry name" value="ACP-like"/>
    <property type="match status" value="2"/>
</dbReference>
<dbReference type="InterPro" id="IPR042099">
    <property type="entry name" value="ANL_N_sf"/>
</dbReference>
<dbReference type="PROSITE" id="PS50075">
    <property type="entry name" value="CARRIER"/>
    <property type="match status" value="2"/>
</dbReference>
<dbReference type="RefSeq" id="WP_112575869.1">
    <property type="nucleotide sequence ID" value="NZ_CP043450.1"/>
</dbReference>
<dbReference type="InterPro" id="IPR010071">
    <property type="entry name" value="AA_adenyl_dom"/>
</dbReference>
<dbReference type="SUPFAM" id="SSF52777">
    <property type="entry name" value="CoA-dependent acyltransferases"/>
    <property type="match status" value="4"/>
</dbReference>
<feature type="domain" description="Carrier" evidence="1">
    <location>
        <begin position="1614"/>
        <end position="1688"/>
    </location>
</feature>
<dbReference type="InterPro" id="IPR045851">
    <property type="entry name" value="AMP-bd_C_sf"/>
</dbReference>
<dbReference type="Gene3D" id="3.30.300.30">
    <property type="match status" value="2"/>
</dbReference>
<gene>
    <name evidence="2" type="ORF">DEO27_021645</name>
</gene>